<dbReference type="EMBL" id="LFZO01000018">
    <property type="protein sequence ID" value="KXT17572.1"/>
    <property type="molecule type" value="Genomic_DNA"/>
</dbReference>
<accession>A0A139ISK4</accession>
<evidence type="ECO:0000313" key="1">
    <source>
        <dbReference type="EMBL" id="KXT17572.1"/>
    </source>
</evidence>
<organism evidence="1 2">
    <name type="scientific">Pseudocercospora musae</name>
    <dbReference type="NCBI Taxonomy" id="113226"/>
    <lineage>
        <taxon>Eukaryota</taxon>
        <taxon>Fungi</taxon>
        <taxon>Dikarya</taxon>
        <taxon>Ascomycota</taxon>
        <taxon>Pezizomycotina</taxon>
        <taxon>Dothideomycetes</taxon>
        <taxon>Dothideomycetidae</taxon>
        <taxon>Mycosphaerellales</taxon>
        <taxon>Mycosphaerellaceae</taxon>
        <taxon>Pseudocercospora</taxon>
    </lineage>
</organism>
<comment type="caution">
    <text evidence="1">The sequence shown here is derived from an EMBL/GenBank/DDBJ whole genome shotgun (WGS) entry which is preliminary data.</text>
</comment>
<dbReference type="Proteomes" id="UP000073492">
    <property type="component" value="Unassembled WGS sequence"/>
</dbReference>
<proteinExistence type="predicted"/>
<gene>
    <name evidence="1" type="ORF">AC579_6196</name>
</gene>
<sequence length="264" mass="30090">MLHDFYVFLWEKEWTHRQTGRREMADKCQCQRFKASKLIMIDCQATDFGLQRPQMISMVFEMRFFQEGLSEIDIAGEFKPHAVCTGAAEPAYGGREIATMKRRACIKPSKIQGFEDSMASTIPRSNDSTEKRFEPAKFRFVLFKSFECGGSPARHAVWLSRAQRSDNKPSSCVGQTEIVMFKLSRLRSWRGDLPELLRTELSPEPCSGWACSSTDRVVEPENQDKPIQVSTEELAIVRHDTGPGARCWGREPLQSQNAQTRLNG</sequence>
<reference evidence="1 2" key="1">
    <citation type="submission" date="2015-07" db="EMBL/GenBank/DDBJ databases">
        <title>Comparative genomics of the Sigatoka disease complex on banana suggests a link between parallel evolutionary changes in Pseudocercospora fijiensis and Pseudocercospora eumusae and increased virulence on the banana host.</title>
        <authorList>
            <person name="Chang T.-C."/>
            <person name="Salvucci A."/>
            <person name="Crous P.W."/>
            <person name="Stergiopoulos I."/>
        </authorList>
    </citation>
    <scope>NUCLEOTIDE SEQUENCE [LARGE SCALE GENOMIC DNA]</scope>
    <source>
        <strain evidence="1 2">CBS 116634</strain>
    </source>
</reference>
<dbReference type="AlphaFoldDB" id="A0A139ISK4"/>
<evidence type="ECO:0000313" key="2">
    <source>
        <dbReference type="Proteomes" id="UP000073492"/>
    </source>
</evidence>
<name>A0A139ISK4_9PEZI</name>
<keyword evidence="2" id="KW-1185">Reference proteome</keyword>
<protein>
    <submittedName>
        <fullName evidence="1">Uncharacterized protein</fullName>
    </submittedName>
</protein>